<reference evidence="10" key="1">
    <citation type="submission" date="2020-09" db="EMBL/GenBank/DDBJ databases">
        <title>A novel bacterium of genus Paenibacillus, isolated from South China Sea.</title>
        <authorList>
            <person name="Huang H."/>
            <person name="Mo K."/>
            <person name="Hu Y."/>
        </authorList>
    </citation>
    <scope>NUCLEOTIDE SEQUENCE</scope>
    <source>
        <strain evidence="10">IB182493</strain>
    </source>
</reference>
<keyword evidence="11" id="KW-1185">Reference proteome</keyword>
<keyword evidence="8" id="KW-0472">Membrane</keyword>
<evidence type="ECO:0000256" key="5">
    <source>
        <dbReference type="ARBA" id="ARBA00022741"/>
    </source>
</evidence>
<dbReference type="Gene3D" id="3.40.50.300">
    <property type="entry name" value="P-loop containing nucleotide triphosphate hydrolases"/>
    <property type="match status" value="1"/>
</dbReference>
<proteinExistence type="inferred from homology"/>
<dbReference type="SUPFAM" id="SSF52540">
    <property type="entry name" value="P-loop containing nucleoside triphosphate hydrolases"/>
    <property type="match status" value="1"/>
</dbReference>
<dbReference type="CDD" id="cd03225">
    <property type="entry name" value="ABC_cobalt_CbiO_domain1"/>
    <property type="match status" value="1"/>
</dbReference>
<dbReference type="InterPro" id="IPR050095">
    <property type="entry name" value="ECF_ABC_transporter_ATP-bd"/>
</dbReference>
<comment type="subcellular location">
    <subcellularLocation>
        <location evidence="1">Cell membrane</location>
        <topology evidence="1">Peripheral membrane protein</topology>
    </subcellularLocation>
</comment>
<dbReference type="PROSITE" id="PS00211">
    <property type="entry name" value="ABC_TRANSPORTER_1"/>
    <property type="match status" value="1"/>
</dbReference>
<dbReference type="GO" id="GO:0043190">
    <property type="term" value="C:ATP-binding cassette (ABC) transporter complex"/>
    <property type="evidence" value="ECO:0007669"/>
    <property type="project" value="TreeGrafter"/>
</dbReference>
<protein>
    <submittedName>
        <fullName evidence="10">ABC transporter ATP-binding protein</fullName>
    </submittedName>
</protein>
<name>A0A927CR02_9BACL</name>
<evidence type="ECO:0000256" key="6">
    <source>
        <dbReference type="ARBA" id="ARBA00022840"/>
    </source>
</evidence>
<dbReference type="GO" id="GO:0042626">
    <property type="term" value="F:ATPase-coupled transmembrane transporter activity"/>
    <property type="evidence" value="ECO:0007669"/>
    <property type="project" value="TreeGrafter"/>
</dbReference>
<evidence type="ECO:0000313" key="10">
    <source>
        <dbReference type="EMBL" id="MBD2870651.1"/>
    </source>
</evidence>
<evidence type="ECO:0000256" key="3">
    <source>
        <dbReference type="ARBA" id="ARBA00022448"/>
    </source>
</evidence>
<organism evidence="10 11">
    <name type="scientific">Paenibacillus arenilitoris</name>
    <dbReference type="NCBI Taxonomy" id="2772299"/>
    <lineage>
        <taxon>Bacteria</taxon>
        <taxon>Bacillati</taxon>
        <taxon>Bacillota</taxon>
        <taxon>Bacilli</taxon>
        <taxon>Bacillales</taxon>
        <taxon>Paenibacillaceae</taxon>
        <taxon>Paenibacillus</taxon>
    </lineage>
</organism>
<dbReference type="GO" id="GO:0016887">
    <property type="term" value="F:ATP hydrolysis activity"/>
    <property type="evidence" value="ECO:0007669"/>
    <property type="project" value="InterPro"/>
</dbReference>
<keyword evidence="4" id="KW-1003">Cell membrane</keyword>
<gene>
    <name evidence="10" type="ORF">IDH41_18885</name>
</gene>
<comment type="similarity">
    <text evidence="2">Belongs to the ABC transporter superfamily.</text>
</comment>
<dbReference type="GO" id="GO:0005524">
    <property type="term" value="F:ATP binding"/>
    <property type="evidence" value="ECO:0007669"/>
    <property type="project" value="UniProtKB-KW"/>
</dbReference>
<dbReference type="PROSITE" id="PS50893">
    <property type="entry name" value="ABC_TRANSPORTER_2"/>
    <property type="match status" value="1"/>
</dbReference>
<feature type="domain" description="ABC transporter" evidence="9">
    <location>
        <begin position="5"/>
        <end position="241"/>
    </location>
</feature>
<dbReference type="EMBL" id="JACXIY010000023">
    <property type="protein sequence ID" value="MBD2870651.1"/>
    <property type="molecule type" value="Genomic_DNA"/>
</dbReference>
<evidence type="ECO:0000256" key="1">
    <source>
        <dbReference type="ARBA" id="ARBA00004202"/>
    </source>
</evidence>
<comment type="caution">
    <text evidence="10">The sequence shown here is derived from an EMBL/GenBank/DDBJ whole genome shotgun (WGS) entry which is preliminary data.</text>
</comment>
<dbReference type="InterPro" id="IPR003439">
    <property type="entry name" value="ABC_transporter-like_ATP-bd"/>
</dbReference>
<keyword evidence="6 10" id="KW-0067">ATP-binding</keyword>
<sequence>MAGEWKLEGVTVAADGDKKRQLLRGVRATFRPGQITLLVGRNGSGKSTLLETMAGLRPLEAGTIAVGENPLWLRRDGRGKLNREAILKVGIAMQHSESQWFAATVREELLYSLRPYGLKDAEADRRIAAALSEVGLETSLLERDPWTLSGGQQRRLSLACLLACGPEWLLLDEPTAGLDAVGISRLCAALQAHRAAGRGAVVATHDLDALLPLADAVAVIGGGQVREAAAAEAATYASAAP</sequence>
<evidence type="ECO:0000256" key="8">
    <source>
        <dbReference type="ARBA" id="ARBA00023136"/>
    </source>
</evidence>
<dbReference type="Pfam" id="PF00005">
    <property type="entry name" value="ABC_tran"/>
    <property type="match status" value="1"/>
</dbReference>
<dbReference type="InterPro" id="IPR027417">
    <property type="entry name" value="P-loop_NTPase"/>
</dbReference>
<evidence type="ECO:0000313" key="11">
    <source>
        <dbReference type="Proteomes" id="UP000632125"/>
    </source>
</evidence>
<dbReference type="InterPro" id="IPR015856">
    <property type="entry name" value="ABC_transpr_CbiO/EcfA_su"/>
</dbReference>
<dbReference type="InterPro" id="IPR003593">
    <property type="entry name" value="AAA+_ATPase"/>
</dbReference>
<dbReference type="SMART" id="SM00382">
    <property type="entry name" value="AAA"/>
    <property type="match status" value="1"/>
</dbReference>
<keyword evidence="5" id="KW-0547">Nucleotide-binding</keyword>
<accession>A0A927CR02</accession>
<evidence type="ECO:0000256" key="7">
    <source>
        <dbReference type="ARBA" id="ARBA00022967"/>
    </source>
</evidence>
<evidence type="ECO:0000256" key="4">
    <source>
        <dbReference type="ARBA" id="ARBA00022475"/>
    </source>
</evidence>
<dbReference type="AlphaFoldDB" id="A0A927CR02"/>
<dbReference type="Proteomes" id="UP000632125">
    <property type="component" value="Unassembled WGS sequence"/>
</dbReference>
<dbReference type="PANTHER" id="PTHR43553:SF24">
    <property type="entry name" value="ENERGY-COUPLING FACTOR TRANSPORTER ATP-BINDING PROTEIN ECFA1"/>
    <property type="match status" value="1"/>
</dbReference>
<feature type="non-terminal residue" evidence="10">
    <location>
        <position position="241"/>
    </location>
</feature>
<keyword evidence="3" id="KW-0813">Transport</keyword>
<dbReference type="RefSeq" id="WP_190863774.1">
    <property type="nucleotide sequence ID" value="NZ_JACXIY010000023.1"/>
</dbReference>
<evidence type="ECO:0000256" key="2">
    <source>
        <dbReference type="ARBA" id="ARBA00005417"/>
    </source>
</evidence>
<keyword evidence="7" id="KW-1278">Translocase</keyword>
<dbReference type="InterPro" id="IPR017871">
    <property type="entry name" value="ABC_transporter-like_CS"/>
</dbReference>
<evidence type="ECO:0000259" key="9">
    <source>
        <dbReference type="PROSITE" id="PS50893"/>
    </source>
</evidence>
<dbReference type="PANTHER" id="PTHR43553">
    <property type="entry name" value="HEAVY METAL TRANSPORTER"/>
    <property type="match status" value="1"/>
</dbReference>